<dbReference type="HOGENOM" id="CLU_924106_0_0_14"/>
<evidence type="ECO:0000313" key="3">
    <source>
        <dbReference type="Proteomes" id="UP000013963"/>
    </source>
</evidence>
<dbReference type="eggNOG" id="COG0842">
    <property type="taxonomic scope" value="Bacteria"/>
</dbReference>
<evidence type="ECO:0000256" key="1">
    <source>
        <dbReference type="SAM" id="Phobius"/>
    </source>
</evidence>
<keyword evidence="1" id="KW-1133">Transmembrane helix</keyword>
<feature type="transmembrane region" description="Helical" evidence="1">
    <location>
        <begin position="164"/>
        <end position="189"/>
    </location>
</feature>
<feature type="transmembrane region" description="Helical" evidence="1">
    <location>
        <begin position="37"/>
        <end position="56"/>
    </location>
</feature>
<feature type="transmembrane region" description="Helical" evidence="1">
    <location>
        <begin position="201"/>
        <end position="221"/>
    </location>
</feature>
<dbReference type="AlphaFoldDB" id="R4UM23"/>
<keyword evidence="3" id="KW-1185">Reference proteome</keyword>
<dbReference type="STRING" id="1276229.SSYRP_v1c06910"/>
<feature type="transmembrane region" description="Helical" evidence="1">
    <location>
        <begin position="68"/>
        <end position="89"/>
    </location>
</feature>
<keyword evidence="1" id="KW-0472">Membrane</keyword>
<dbReference type="Proteomes" id="UP000013963">
    <property type="component" value="Chromosome"/>
</dbReference>
<accession>R4UM23</accession>
<feature type="transmembrane region" description="Helical" evidence="1">
    <location>
        <begin position="110"/>
        <end position="136"/>
    </location>
</feature>
<proteinExistence type="predicted"/>
<dbReference type="PATRIC" id="fig|1276229.3.peg.686"/>
<dbReference type="RefSeq" id="WP_016340924.1">
    <property type="nucleotide sequence ID" value="NC_021284.1"/>
</dbReference>
<organism evidence="2 3">
    <name type="scientific">Spiroplasma syrphidicola EA-1</name>
    <dbReference type="NCBI Taxonomy" id="1276229"/>
    <lineage>
        <taxon>Bacteria</taxon>
        <taxon>Bacillati</taxon>
        <taxon>Mycoplasmatota</taxon>
        <taxon>Mollicutes</taxon>
        <taxon>Entomoplasmatales</taxon>
        <taxon>Spiroplasmataceae</taxon>
        <taxon>Spiroplasma</taxon>
    </lineage>
</organism>
<gene>
    <name evidence="2" type="ORF">SSYRP_v1c06910</name>
</gene>
<name>R4UM23_9MOLU</name>
<reference evidence="2 3" key="1">
    <citation type="journal article" date="2013" name="Genome Biol. Evol.">
        <title>Complete genomes of two dipteran-associated spiroplasmas provided insights into the origin, dynamics, and impacts of viral invasion in spiroplasma.</title>
        <authorList>
            <person name="Ku C."/>
            <person name="Lo W.S."/>
            <person name="Chen L.L."/>
            <person name="Kuo C.H."/>
        </authorList>
    </citation>
    <scope>NUCLEOTIDE SEQUENCE [LARGE SCALE GENOMIC DNA]</scope>
    <source>
        <strain evidence="2">EA-1</strain>
    </source>
</reference>
<evidence type="ECO:0000313" key="2">
    <source>
        <dbReference type="EMBL" id="AGM26281.1"/>
    </source>
</evidence>
<protein>
    <submittedName>
        <fullName evidence="2">Putative ABC transporter permease</fullName>
    </submittedName>
</protein>
<dbReference type="EMBL" id="CP005078">
    <property type="protein sequence ID" value="AGM26281.1"/>
    <property type="molecule type" value="Genomic_DNA"/>
</dbReference>
<dbReference type="KEGG" id="ssyr:SSYRP_v1c06910"/>
<feature type="transmembrane region" description="Helical" evidence="1">
    <location>
        <begin position="241"/>
        <end position="259"/>
    </location>
</feature>
<sequence length="301" mass="33652">MLDNYWQKVKTNYFEFNLFLRKNLSLLFLSIFKSFRTYIYVYVIPIIFLVVIYVFQSYGGINKPLPPIVAGYLLIPGFGIGILINTLISEWKASIFLKRINILGTNKWQFLLSIWIVGYILGMSAILLGIFIMLILGEFIGTKNSNIFLETFSFFNYGSSTQVFMAWFGFFLGCSIVVITSIGIASIIAGALRSVPLCQSLTILILIVCIPLSDLFLGPTIMGEAPKVFIILSYLIPQKYGAWATFLSVAGGNIDYILANPGMKTTMISFTNLYGPIFGGLGYGLGLLTISFFTFNWNNRG</sequence>
<feature type="transmembrane region" description="Helical" evidence="1">
    <location>
        <begin position="271"/>
        <end position="295"/>
    </location>
</feature>
<keyword evidence="1" id="KW-0812">Transmembrane</keyword>
<dbReference type="OrthoDB" id="388470at2"/>